<evidence type="ECO:0000313" key="2">
    <source>
        <dbReference type="Proteomes" id="UP000030746"/>
    </source>
</evidence>
<accession>V3ZG94</accession>
<dbReference type="OrthoDB" id="6100146at2759"/>
<name>V3ZG94_LOTGI</name>
<protein>
    <submittedName>
        <fullName evidence="1">Uncharacterized protein</fullName>
    </submittedName>
</protein>
<evidence type="ECO:0000313" key="1">
    <source>
        <dbReference type="EMBL" id="ESO90243.1"/>
    </source>
</evidence>
<dbReference type="KEGG" id="lgi:LOTGIDRAFT_164164"/>
<dbReference type="OMA" id="REPMIFD"/>
<organism evidence="1 2">
    <name type="scientific">Lottia gigantea</name>
    <name type="common">Giant owl limpet</name>
    <dbReference type="NCBI Taxonomy" id="225164"/>
    <lineage>
        <taxon>Eukaryota</taxon>
        <taxon>Metazoa</taxon>
        <taxon>Spiralia</taxon>
        <taxon>Lophotrochozoa</taxon>
        <taxon>Mollusca</taxon>
        <taxon>Gastropoda</taxon>
        <taxon>Patellogastropoda</taxon>
        <taxon>Lottioidea</taxon>
        <taxon>Lottiidae</taxon>
        <taxon>Lottia</taxon>
    </lineage>
</organism>
<dbReference type="RefSeq" id="XP_009058921.1">
    <property type="nucleotide sequence ID" value="XM_009060673.1"/>
</dbReference>
<proteinExistence type="predicted"/>
<dbReference type="AlphaFoldDB" id="V3ZG94"/>
<dbReference type="GeneID" id="20239666"/>
<dbReference type="CTD" id="20239666"/>
<keyword evidence="2" id="KW-1185">Reference proteome</keyword>
<dbReference type="HOGENOM" id="CLU_822046_0_0_1"/>
<sequence>MAYNSLLPPELQPVYQQHYGEGVGGAASYVTPLDPVTASQMTYHHEGMLPFGDYYSTPVADAVGFDSQPVIGHYNPPPYAPNVYHSMVGKYPPPYKSMPVLPPIAAASQVRIESSPAVLQGGSYTIDGTLVYGDFIPTNEYIGQFDTLPVNLRSELRETYGVYPRTDVKIVVNDGRYHLYATPIIRNGVSVEQLPPVIRPRFHHLPMPVRRGIGFPRPLTGLSETFGSVNLSRASNYHRVYRSSSPVMRLSPSPPLPLAPIRERVVVRRSPSPLVVEEVPLTPQPPRMYANYVRTTRLAPSPRRVRYRSPTRYTERNLRRGYIESDGRVDMIRDLFHP</sequence>
<dbReference type="Proteomes" id="UP000030746">
    <property type="component" value="Unassembled WGS sequence"/>
</dbReference>
<reference evidence="1 2" key="1">
    <citation type="journal article" date="2013" name="Nature">
        <title>Insights into bilaterian evolution from three spiralian genomes.</title>
        <authorList>
            <person name="Simakov O."/>
            <person name="Marletaz F."/>
            <person name="Cho S.J."/>
            <person name="Edsinger-Gonzales E."/>
            <person name="Havlak P."/>
            <person name="Hellsten U."/>
            <person name="Kuo D.H."/>
            <person name="Larsson T."/>
            <person name="Lv J."/>
            <person name="Arendt D."/>
            <person name="Savage R."/>
            <person name="Osoegawa K."/>
            <person name="de Jong P."/>
            <person name="Grimwood J."/>
            <person name="Chapman J.A."/>
            <person name="Shapiro H."/>
            <person name="Aerts A."/>
            <person name="Otillar R.P."/>
            <person name="Terry A.Y."/>
            <person name="Boore J.L."/>
            <person name="Grigoriev I.V."/>
            <person name="Lindberg D.R."/>
            <person name="Seaver E.C."/>
            <person name="Weisblat D.A."/>
            <person name="Putnam N.H."/>
            <person name="Rokhsar D.S."/>
        </authorList>
    </citation>
    <scope>NUCLEOTIDE SEQUENCE [LARGE SCALE GENOMIC DNA]</scope>
</reference>
<gene>
    <name evidence="1" type="ORF">LOTGIDRAFT_164164</name>
</gene>
<dbReference type="EMBL" id="KB202444">
    <property type="protein sequence ID" value="ESO90243.1"/>
    <property type="molecule type" value="Genomic_DNA"/>
</dbReference>